<keyword evidence="5 6" id="KW-0472">Membrane</keyword>
<feature type="transmembrane region" description="Helical" evidence="6">
    <location>
        <begin position="73"/>
        <end position="94"/>
    </location>
</feature>
<proteinExistence type="inferred from homology"/>
<evidence type="ECO:0000256" key="1">
    <source>
        <dbReference type="ARBA" id="ARBA00004141"/>
    </source>
</evidence>
<evidence type="ECO:0000256" key="3">
    <source>
        <dbReference type="ARBA" id="ARBA00022692"/>
    </source>
</evidence>
<dbReference type="InterPro" id="IPR002549">
    <property type="entry name" value="AI-2E-like"/>
</dbReference>
<evidence type="ECO:0000256" key="6">
    <source>
        <dbReference type="SAM" id="Phobius"/>
    </source>
</evidence>
<evidence type="ECO:0000256" key="5">
    <source>
        <dbReference type="ARBA" id="ARBA00023136"/>
    </source>
</evidence>
<sequence length="363" mass="41178">MRTFLSLRGLIATGVIVLSLIILYLLFQVAPYLSPVFHLLATVFIPLFLAIIMAYLLHPVVEMLMRLKIKRSLAIILIYIFFFGGLFLAGWLLFPLLAHQIRDLMAQLPAVQNQLIEWYHLFDSRVEQLPSGLHEAIDDILHNFEQNIRRWVEETLLSLTSSLGHFFMLMVVPFFTFYLLNDLEGIQKRLFLFIPRSKRKMVFRLWRDIDNSLGEYIRGQLIVSFLVGVLAVSGYYLIGLPYALFLGTVAGVTNIIPYFGPIIGTVLSSFVALVTDPSLIGWVIGVNIVIQILEGNVINPYVVGKRLHIHPMFIILSLLVGAEVGGMIGLLLAVPVFVIMKVIVVSTVLHVRRYRSIQKVEDM</sequence>
<dbReference type="EMBL" id="JAUSUQ010000008">
    <property type="protein sequence ID" value="MDQ0339547.1"/>
    <property type="molecule type" value="Genomic_DNA"/>
</dbReference>
<feature type="transmembrane region" description="Helical" evidence="6">
    <location>
        <begin position="313"/>
        <end position="344"/>
    </location>
</feature>
<comment type="subcellular location">
    <subcellularLocation>
        <location evidence="1">Membrane</location>
        <topology evidence="1">Multi-pass membrane protein</topology>
    </subcellularLocation>
</comment>
<keyword evidence="3 6" id="KW-0812">Transmembrane</keyword>
<feature type="transmembrane region" description="Helical" evidence="6">
    <location>
        <begin position="39"/>
        <end position="61"/>
    </location>
</feature>
<gene>
    <name evidence="7" type="ORF">J2S00_002335</name>
</gene>
<evidence type="ECO:0000256" key="2">
    <source>
        <dbReference type="ARBA" id="ARBA00009773"/>
    </source>
</evidence>
<feature type="transmembrane region" description="Helical" evidence="6">
    <location>
        <begin position="270"/>
        <end position="293"/>
    </location>
</feature>
<comment type="caution">
    <text evidence="7">The sequence shown here is derived from an EMBL/GenBank/DDBJ whole genome shotgun (WGS) entry which is preliminary data.</text>
</comment>
<feature type="transmembrane region" description="Helical" evidence="6">
    <location>
        <begin position="163"/>
        <end position="180"/>
    </location>
</feature>
<keyword evidence="4 6" id="KW-1133">Transmembrane helix</keyword>
<evidence type="ECO:0000313" key="7">
    <source>
        <dbReference type="EMBL" id="MDQ0339547.1"/>
    </source>
</evidence>
<organism evidence="7 8">
    <name type="scientific">Caldalkalibacillus uzonensis</name>
    <dbReference type="NCBI Taxonomy" id="353224"/>
    <lineage>
        <taxon>Bacteria</taxon>
        <taxon>Bacillati</taxon>
        <taxon>Bacillota</taxon>
        <taxon>Bacilli</taxon>
        <taxon>Bacillales</taxon>
        <taxon>Bacillaceae</taxon>
        <taxon>Caldalkalibacillus</taxon>
    </lineage>
</organism>
<reference evidence="7 8" key="1">
    <citation type="submission" date="2023-07" db="EMBL/GenBank/DDBJ databases">
        <title>Genomic Encyclopedia of Type Strains, Phase IV (KMG-IV): sequencing the most valuable type-strain genomes for metagenomic binning, comparative biology and taxonomic classification.</title>
        <authorList>
            <person name="Goeker M."/>
        </authorList>
    </citation>
    <scope>NUCLEOTIDE SEQUENCE [LARGE SCALE GENOMIC DNA]</scope>
    <source>
        <strain evidence="7 8">DSM 17740</strain>
    </source>
</reference>
<dbReference type="PANTHER" id="PTHR21716">
    <property type="entry name" value="TRANSMEMBRANE PROTEIN"/>
    <property type="match status" value="1"/>
</dbReference>
<dbReference type="RefSeq" id="WP_307339678.1">
    <property type="nucleotide sequence ID" value="NZ_JAUSUQ010000008.1"/>
</dbReference>
<evidence type="ECO:0000313" key="8">
    <source>
        <dbReference type="Proteomes" id="UP001232445"/>
    </source>
</evidence>
<protein>
    <submittedName>
        <fullName evidence="7">PurR-regulated permease PerM</fullName>
    </submittedName>
</protein>
<name>A0ABU0CSZ7_9BACI</name>
<feature type="transmembrane region" description="Helical" evidence="6">
    <location>
        <begin position="7"/>
        <end position="27"/>
    </location>
</feature>
<evidence type="ECO:0000256" key="4">
    <source>
        <dbReference type="ARBA" id="ARBA00022989"/>
    </source>
</evidence>
<dbReference type="Proteomes" id="UP001232445">
    <property type="component" value="Unassembled WGS sequence"/>
</dbReference>
<comment type="similarity">
    <text evidence="2">Belongs to the autoinducer-2 exporter (AI-2E) (TC 2.A.86) family.</text>
</comment>
<dbReference type="Pfam" id="PF01594">
    <property type="entry name" value="AI-2E_transport"/>
    <property type="match status" value="1"/>
</dbReference>
<accession>A0ABU0CSZ7</accession>
<keyword evidence="8" id="KW-1185">Reference proteome</keyword>
<feature type="transmembrane region" description="Helical" evidence="6">
    <location>
        <begin position="221"/>
        <end position="238"/>
    </location>
</feature>
<dbReference type="PANTHER" id="PTHR21716:SF15">
    <property type="entry name" value="TRANSPORT PROTEIN YRRI-RELATED"/>
    <property type="match status" value="1"/>
</dbReference>